<proteinExistence type="predicted"/>
<evidence type="ECO:0000313" key="1">
    <source>
        <dbReference type="EnsemblMetazoa" id="Aqu2.1.18660_001"/>
    </source>
</evidence>
<protein>
    <recommendedName>
        <fullName evidence="2">BEN domain-containing protein</fullName>
    </recommendedName>
</protein>
<name>A0A1X7TUT8_AMPQE</name>
<reference evidence="1" key="1">
    <citation type="submission" date="2017-05" db="UniProtKB">
        <authorList>
            <consortium name="EnsemblMetazoa"/>
        </authorList>
    </citation>
    <scope>IDENTIFICATION</scope>
</reference>
<sequence length="73" mass="8168">MTKETRSQFYLTVASSMVNYKCYPSAKDCKNVADAIVQKYAFLKPSVGTPTGAIIQSLVNCFKELRRKKATNI</sequence>
<dbReference type="EnsemblMetazoa" id="Aqu2.1.18660_001">
    <property type="protein sequence ID" value="Aqu2.1.18660_001"/>
    <property type="gene ID" value="Aqu2.1.18660"/>
</dbReference>
<dbReference type="AlphaFoldDB" id="A0A1X7TUT8"/>
<organism evidence="1">
    <name type="scientific">Amphimedon queenslandica</name>
    <name type="common">Sponge</name>
    <dbReference type="NCBI Taxonomy" id="400682"/>
    <lineage>
        <taxon>Eukaryota</taxon>
        <taxon>Metazoa</taxon>
        <taxon>Porifera</taxon>
        <taxon>Demospongiae</taxon>
        <taxon>Heteroscleromorpha</taxon>
        <taxon>Haplosclerida</taxon>
        <taxon>Niphatidae</taxon>
        <taxon>Amphimedon</taxon>
    </lineage>
</organism>
<evidence type="ECO:0008006" key="2">
    <source>
        <dbReference type="Google" id="ProtNLM"/>
    </source>
</evidence>
<dbReference type="InParanoid" id="A0A1X7TUT8"/>
<accession>A0A1X7TUT8</accession>